<reference evidence="12" key="1">
    <citation type="submission" date="2016-10" db="EMBL/GenBank/DDBJ databases">
        <authorList>
            <person name="Varghese N."/>
            <person name="Submissions S."/>
        </authorList>
    </citation>
    <scope>NUCLEOTIDE SEQUENCE [LARGE SCALE GENOMIC DNA]</scope>
    <source>
        <strain evidence="12">DSM 45789</strain>
    </source>
</reference>
<evidence type="ECO:0000256" key="3">
    <source>
        <dbReference type="ARBA" id="ARBA00022692"/>
    </source>
</evidence>
<dbReference type="GO" id="GO:0140114">
    <property type="term" value="P:cellular detoxification of fluoride"/>
    <property type="evidence" value="ECO:0007669"/>
    <property type="project" value="UniProtKB-UniRule"/>
</dbReference>
<name>A0A1I6R2C8_9BACL</name>
<evidence type="ECO:0000256" key="8">
    <source>
        <dbReference type="ARBA" id="ARBA00035585"/>
    </source>
</evidence>
<dbReference type="AlphaFoldDB" id="A0A1I6R2C8"/>
<comment type="activity regulation">
    <text evidence="10">Na(+) is not transported, but it plays an essential structural role and its presence is essential for fluoride channel function.</text>
</comment>
<dbReference type="InterPro" id="IPR003691">
    <property type="entry name" value="FluC"/>
</dbReference>
<keyword evidence="2 10" id="KW-1003">Cell membrane</keyword>
<dbReference type="Proteomes" id="UP000198660">
    <property type="component" value="Unassembled WGS sequence"/>
</dbReference>
<dbReference type="NCBIfam" id="TIGR00494">
    <property type="entry name" value="crcB"/>
    <property type="match status" value="1"/>
</dbReference>
<feature type="transmembrane region" description="Helical" evidence="10">
    <location>
        <begin position="61"/>
        <end position="81"/>
    </location>
</feature>
<dbReference type="PANTHER" id="PTHR28259">
    <property type="entry name" value="FLUORIDE EXPORT PROTEIN 1-RELATED"/>
    <property type="match status" value="1"/>
</dbReference>
<sequence length="130" mass="13954">MPYLLIGIAGACGALLRYGLSVLLVSEGTSFPWVTLLINYLGCLLLTWLNEKKGPFQSNPALNTAITTGFIGSFTTFSTFSVETITLIHTGQILLALLYLLLSVWGGFAFAWLGAKLASSTTPYAKEGDQ</sequence>
<keyword evidence="12" id="KW-1185">Reference proteome</keyword>
<dbReference type="EMBL" id="FPAA01000004">
    <property type="protein sequence ID" value="SFS58866.1"/>
    <property type="molecule type" value="Genomic_DNA"/>
</dbReference>
<keyword evidence="5 10" id="KW-0472">Membrane</keyword>
<dbReference type="Pfam" id="PF02537">
    <property type="entry name" value="CRCB"/>
    <property type="match status" value="1"/>
</dbReference>
<keyword evidence="10" id="KW-0479">Metal-binding</keyword>
<evidence type="ECO:0000256" key="10">
    <source>
        <dbReference type="HAMAP-Rule" id="MF_00454"/>
    </source>
</evidence>
<organism evidence="11 12">
    <name type="scientific">Marininema halotolerans</name>
    <dbReference type="NCBI Taxonomy" id="1155944"/>
    <lineage>
        <taxon>Bacteria</taxon>
        <taxon>Bacillati</taxon>
        <taxon>Bacillota</taxon>
        <taxon>Bacilli</taxon>
        <taxon>Bacillales</taxon>
        <taxon>Thermoactinomycetaceae</taxon>
        <taxon>Marininema</taxon>
    </lineage>
</organism>
<keyword evidence="10" id="KW-0915">Sodium</keyword>
<evidence type="ECO:0000256" key="4">
    <source>
        <dbReference type="ARBA" id="ARBA00022989"/>
    </source>
</evidence>
<evidence type="ECO:0000313" key="11">
    <source>
        <dbReference type="EMBL" id="SFS58866.1"/>
    </source>
</evidence>
<evidence type="ECO:0000256" key="9">
    <source>
        <dbReference type="ARBA" id="ARBA00049940"/>
    </source>
</evidence>
<keyword evidence="6 10" id="KW-0407">Ion channel</keyword>
<keyword evidence="10" id="KW-0813">Transport</keyword>
<dbReference type="GO" id="GO:0046872">
    <property type="term" value="F:metal ion binding"/>
    <property type="evidence" value="ECO:0007669"/>
    <property type="project" value="UniProtKB-KW"/>
</dbReference>
<protein>
    <recommendedName>
        <fullName evidence="10">Fluoride-specific ion channel FluC</fullName>
    </recommendedName>
</protein>
<evidence type="ECO:0000313" key="12">
    <source>
        <dbReference type="Proteomes" id="UP000198660"/>
    </source>
</evidence>
<dbReference type="PANTHER" id="PTHR28259:SF1">
    <property type="entry name" value="FLUORIDE EXPORT PROTEIN 1-RELATED"/>
    <property type="match status" value="1"/>
</dbReference>
<evidence type="ECO:0000256" key="1">
    <source>
        <dbReference type="ARBA" id="ARBA00004651"/>
    </source>
</evidence>
<keyword evidence="4 10" id="KW-1133">Transmembrane helix</keyword>
<gene>
    <name evidence="10" type="primary">fluC</name>
    <name evidence="10" type="synonym">crcB</name>
    <name evidence="11" type="ORF">SAMN05444972_10450</name>
</gene>
<feature type="transmembrane region" description="Helical" evidence="10">
    <location>
        <begin position="31"/>
        <end position="49"/>
    </location>
</feature>
<feature type="binding site" evidence="10">
    <location>
        <position position="75"/>
    </location>
    <ligand>
        <name>Na(+)</name>
        <dbReference type="ChEBI" id="CHEBI:29101"/>
        <note>structural</note>
    </ligand>
</feature>
<evidence type="ECO:0000256" key="6">
    <source>
        <dbReference type="ARBA" id="ARBA00023303"/>
    </source>
</evidence>
<comment type="catalytic activity">
    <reaction evidence="8">
        <text>fluoride(in) = fluoride(out)</text>
        <dbReference type="Rhea" id="RHEA:76159"/>
        <dbReference type="ChEBI" id="CHEBI:17051"/>
    </reaction>
    <physiologicalReaction direction="left-to-right" evidence="8">
        <dbReference type="Rhea" id="RHEA:76160"/>
    </physiologicalReaction>
</comment>
<accession>A0A1I6R2C8</accession>
<keyword evidence="10" id="KW-0406">Ion transport</keyword>
<dbReference type="OrthoDB" id="9799631at2"/>
<evidence type="ECO:0000256" key="5">
    <source>
        <dbReference type="ARBA" id="ARBA00023136"/>
    </source>
</evidence>
<feature type="transmembrane region" description="Helical" evidence="10">
    <location>
        <begin position="93"/>
        <end position="113"/>
    </location>
</feature>
<evidence type="ECO:0000256" key="7">
    <source>
        <dbReference type="ARBA" id="ARBA00035120"/>
    </source>
</evidence>
<dbReference type="GO" id="GO:0062054">
    <property type="term" value="F:fluoride channel activity"/>
    <property type="evidence" value="ECO:0007669"/>
    <property type="project" value="UniProtKB-UniRule"/>
</dbReference>
<dbReference type="GO" id="GO:0005886">
    <property type="term" value="C:plasma membrane"/>
    <property type="evidence" value="ECO:0007669"/>
    <property type="project" value="UniProtKB-SubCell"/>
</dbReference>
<proteinExistence type="inferred from homology"/>
<comment type="function">
    <text evidence="9 10">Fluoride-specific ion channel. Important for reducing fluoride concentration in the cell, thus reducing its toxicity.</text>
</comment>
<keyword evidence="3 10" id="KW-0812">Transmembrane</keyword>
<dbReference type="HAMAP" id="MF_00454">
    <property type="entry name" value="FluC"/>
    <property type="match status" value="1"/>
</dbReference>
<comment type="similarity">
    <text evidence="7 10">Belongs to the fluoride channel Fluc/FEX (TC 1.A.43) family.</text>
</comment>
<evidence type="ECO:0000256" key="2">
    <source>
        <dbReference type="ARBA" id="ARBA00022475"/>
    </source>
</evidence>
<comment type="subcellular location">
    <subcellularLocation>
        <location evidence="1 10">Cell membrane</location>
        <topology evidence="1 10">Multi-pass membrane protein</topology>
    </subcellularLocation>
</comment>
<feature type="binding site" evidence="10">
    <location>
        <position position="72"/>
    </location>
    <ligand>
        <name>Na(+)</name>
        <dbReference type="ChEBI" id="CHEBI:29101"/>
        <note>structural</note>
    </ligand>
</feature>